<dbReference type="AlphaFoldDB" id="A0A4Y2GAH9"/>
<gene>
    <name evidence="2" type="ORF">AVEN_266130_1</name>
</gene>
<accession>A0A4Y2GAH9</accession>
<keyword evidence="1" id="KW-0472">Membrane</keyword>
<evidence type="ECO:0000256" key="1">
    <source>
        <dbReference type="SAM" id="Phobius"/>
    </source>
</evidence>
<name>A0A4Y2GAH9_ARAVE</name>
<sequence>MILGNGMLAEIRYYLRAIVGMLGGWLPLIASKAGLISNGRPPISECTHYYEPKHMELVSQTNRQYSLVTTIQQQKRLYGIKRTALQLWMTGYG</sequence>
<keyword evidence="1" id="KW-1133">Transmembrane helix</keyword>
<evidence type="ECO:0000313" key="3">
    <source>
        <dbReference type="Proteomes" id="UP000499080"/>
    </source>
</evidence>
<keyword evidence="1" id="KW-0812">Transmembrane</keyword>
<organism evidence="2 3">
    <name type="scientific">Araneus ventricosus</name>
    <name type="common">Orbweaver spider</name>
    <name type="synonym">Epeira ventricosa</name>
    <dbReference type="NCBI Taxonomy" id="182803"/>
    <lineage>
        <taxon>Eukaryota</taxon>
        <taxon>Metazoa</taxon>
        <taxon>Ecdysozoa</taxon>
        <taxon>Arthropoda</taxon>
        <taxon>Chelicerata</taxon>
        <taxon>Arachnida</taxon>
        <taxon>Araneae</taxon>
        <taxon>Araneomorphae</taxon>
        <taxon>Entelegynae</taxon>
        <taxon>Araneoidea</taxon>
        <taxon>Araneidae</taxon>
        <taxon>Araneus</taxon>
    </lineage>
</organism>
<dbReference type="EMBL" id="BGPR01001272">
    <property type="protein sequence ID" value="GBM49796.1"/>
    <property type="molecule type" value="Genomic_DNA"/>
</dbReference>
<protein>
    <submittedName>
        <fullName evidence="2">Uncharacterized protein</fullName>
    </submittedName>
</protein>
<dbReference type="Proteomes" id="UP000499080">
    <property type="component" value="Unassembled WGS sequence"/>
</dbReference>
<evidence type="ECO:0000313" key="2">
    <source>
        <dbReference type="EMBL" id="GBM49796.1"/>
    </source>
</evidence>
<keyword evidence="3" id="KW-1185">Reference proteome</keyword>
<comment type="caution">
    <text evidence="2">The sequence shown here is derived from an EMBL/GenBank/DDBJ whole genome shotgun (WGS) entry which is preliminary data.</text>
</comment>
<proteinExistence type="predicted"/>
<feature type="transmembrane region" description="Helical" evidence="1">
    <location>
        <begin position="13"/>
        <end position="30"/>
    </location>
</feature>
<reference evidence="2 3" key="1">
    <citation type="journal article" date="2019" name="Sci. Rep.">
        <title>Orb-weaving spider Araneus ventricosus genome elucidates the spidroin gene catalogue.</title>
        <authorList>
            <person name="Kono N."/>
            <person name="Nakamura H."/>
            <person name="Ohtoshi R."/>
            <person name="Moran D.A.P."/>
            <person name="Shinohara A."/>
            <person name="Yoshida Y."/>
            <person name="Fujiwara M."/>
            <person name="Mori M."/>
            <person name="Tomita M."/>
            <person name="Arakawa K."/>
        </authorList>
    </citation>
    <scope>NUCLEOTIDE SEQUENCE [LARGE SCALE GENOMIC DNA]</scope>
</reference>